<dbReference type="PANTHER" id="PTHR17204">
    <property type="entry name" value="PRE-MRNA PROCESSING PROTEIN PRP39-RELATED"/>
    <property type="match status" value="1"/>
</dbReference>
<dbReference type="Gene3D" id="1.25.40.10">
    <property type="entry name" value="Tetratricopeptide repeat domain"/>
    <property type="match status" value="2"/>
</dbReference>
<dbReference type="Pfam" id="PF23241">
    <property type="entry name" value="HAT_PRP39_C"/>
    <property type="match status" value="1"/>
</dbReference>
<dbReference type="FunFam" id="1.25.40.10:FF:000159">
    <property type="entry name" value="Tetratricopeptide repeat (TPR)-like superfamily protein"/>
    <property type="match status" value="1"/>
</dbReference>
<evidence type="ECO:0000256" key="2">
    <source>
        <dbReference type="ARBA" id="ARBA00022664"/>
    </source>
</evidence>
<evidence type="ECO:0000256" key="7">
    <source>
        <dbReference type="SAM" id="MobiDB-lite"/>
    </source>
</evidence>
<protein>
    <submittedName>
        <fullName evidence="8">Uncharacterized protein</fullName>
    </submittedName>
</protein>
<feature type="region of interest" description="Disordered" evidence="7">
    <location>
        <begin position="1"/>
        <end position="32"/>
    </location>
</feature>
<dbReference type="GO" id="GO:0071004">
    <property type="term" value="C:U2-type prespliceosome"/>
    <property type="evidence" value="ECO:0007669"/>
    <property type="project" value="TreeGrafter"/>
</dbReference>
<dbReference type="GO" id="GO:0000395">
    <property type="term" value="P:mRNA 5'-splice site recognition"/>
    <property type="evidence" value="ECO:0007669"/>
    <property type="project" value="TreeGrafter"/>
</dbReference>
<dbReference type="InterPro" id="IPR011990">
    <property type="entry name" value="TPR-like_helical_dom_sf"/>
</dbReference>
<dbReference type="GeneID" id="8244511"/>
<dbReference type="SMART" id="SM00386">
    <property type="entry name" value="HAT"/>
    <property type="match status" value="6"/>
</dbReference>
<dbReference type="InterPro" id="IPR059164">
    <property type="entry name" value="HAT_PRP39_C"/>
</dbReference>
<dbReference type="FunCoup" id="C1E8A9">
    <property type="interactions" value="1864"/>
</dbReference>
<feature type="region of interest" description="Disordered" evidence="7">
    <location>
        <begin position="249"/>
        <end position="273"/>
    </location>
</feature>
<evidence type="ECO:0000256" key="3">
    <source>
        <dbReference type="ARBA" id="ARBA00022737"/>
    </source>
</evidence>
<evidence type="ECO:0000256" key="5">
    <source>
        <dbReference type="ARBA" id="ARBA00023242"/>
    </source>
</evidence>
<dbReference type="eggNOG" id="KOG1258">
    <property type="taxonomic scope" value="Eukaryota"/>
</dbReference>
<dbReference type="InterPro" id="IPR003107">
    <property type="entry name" value="HAT"/>
</dbReference>
<name>C1E8A9_MICCC</name>
<evidence type="ECO:0000256" key="6">
    <source>
        <dbReference type="ARBA" id="ARBA00038019"/>
    </source>
</evidence>
<dbReference type="STRING" id="296587.C1E8A9"/>
<evidence type="ECO:0000256" key="4">
    <source>
        <dbReference type="ARBA" id="ARBA00023187"/>
    </source>
</evidence>
<dbReference type="Pfam" id="PF23240">
    <property type="entry name" value="HAT_PRP39_N"/>
    <property type="match status" value="1"/>
</dbReference>
<evidence type="ECO:0000256" key="1">
    <source>
        <dbReference type="ARBA" id="ARBA00004123"/>
    </source>
</evidence>
<evidence type="ECO:0000313" key="9">
    <source>
        <dbReference type="Proteomes" id="UP000002009"/>
    </source>
</evidence>
<comment type="similarity">
    <text evidence="6">Belongs to the PRP39 family.</text>
</comment>
<gene>
    <name evidence="8" type="ORF">MICPUN_100998</name>
</gene>
<comment type="subcellular location">
    <subcellularLocation>
        <location evidence="1">Nucleus</location>
    </subcellularLocation>
</comment>
<dbReference type="AlphaFoldDB" id="C1E8A9"/>
<dbReference type="SUPFAM" id="SSF48452">
    <property type="entry name" value="TPR-like"/>
    <property type="match status" value="2"/>
</dbReference>
<dbReference type="GO" id="GO:0000243">
    <property type="term" value="C:commitment complex"/>
    <property type="evidence" value="ECO:0007669"/>
    <property type="project" value="TreeGrafter"/>
</dbReference>
<feature type="region of interest" description="Disordered" evidence="7">
    <location>
        <begin position="592"/>
        <end position="614"/>
    </location>
</feature>
<reference evidence="8 9" key="1">
    <citation type="journal article" date="2009" name="Science">
        <title>Green evolution and dynamic adaptations revealed by genomes of the marine picoeukaryotes Micromonas.</title>
        <authorList>
            <person name="Worden A.Z."/>
            <person name="Lee J.H."/>
            <person name="Mock T."/>
            <person name="Rouze P."/>
            <person name="Simmons M.P."/>
            <person name="Aerts A.L."/>
            <person name="Allen A.E."/>
            <person name="Cuvelier M.L."/>
            <person name="Derelle E."/>
            <person name="Everett M.V."/>
            <person name="Foulon E."/>
            <person name="Grimwood J."/>
            <person name="Gundlach H."/>
            <person name="Henrissat B."/>
            <person name="Napoli C."/>
            <person name="McDonald S.M."/>
            <person name="Parker M.S."/>
            <person name="Rombauts S."/>
            <person name="Salamov A."/>
            <person name="Von Dassow P."/>
            <person name="Badger J.H."/>
            <person name="Coutinho P.M."/>
            <person name="Demir E."/>
            <person name="Dubchak I."/>
            <person name="Gentemann C."/>
            <person name="Eikrem W."/>
            <person name="Gready J.E."/>
            <person name="John U."/>
            <person name="Lanier W."/>
            <person name="Lindquist E.A."/>
            <person name="Lucas S."/>
            <person name="Mayer K.F."/>
            <person name="Moreau H."/>
            <person name="Not F."/>
            <person name="Otillar R."/>
            <person name="Panaud O."/>
            <person name="Pangilinan J."/>
            <person name="Paulsen I."/>
            <person name="Piegu B."/>
            <person name="Poliakov A."/>
            <person name="Robbens S."/>
            <person name="Schmutz J."/>
            <person name="Toulza E."/>
            <person name="Wyss T."/>
            <person name="Zelensky A."/>
            <person name="Zhou K."/>
            <person name="Armbrust E.V."/>
            <person name="Bhattacharya D."/>
            <person name="Goodenough U.W."/>
            <person name="Van de Peer Y."/>
            <person name="Grigoriev I.V."/>
        </authorList>
    </citation>
    <scope>NUCLEOTIDE SEQUENCE [LARGE SCALE GENOMIC DNA]</scope>
    <source>
        <strain evidence="9">RCC299 / NOUM17</strain>
    </source>
</reference>
<proteinExistence type="inferred from homology"/>
<organism evidence="8 9">
    <name type="scientific">Micromonas commoda (strain RCC299 / NOUM17 / CCMP2709)</name>
    <name type="common">Picoplanktonic green alga</name>
    <dbReference type="NCBI Taxonomy" id="296587"/>
    <lineage>
        <taxon>Eukaryota</taxon>
        <taxon>Viridiplantae</taxon>
        <taxon>Chlorophyta</taxon>
        <taxon>Mamiellophyceae</taxon>
        <taxon>Mamiellales</taxon>
        <taxon>Mamiellaceae</taxon>
        <taxon>Micromonas</taxon>
    </lineage>
</organism>
<dbReference type="KEGG" id="mis:MICPUN_100998"/>
<dbReference type="PANTHER" id="PTHR17204:SF5">
    <property type="entry name" value="PRE-MRNA-PROCESSING FACTOR 39"/>
    <property type="match status" value="1"/>
</dbReference>
<dbReference type="Proteomes" id="UP000002009">
    <property type="component" value="Chromosome 6"/>
</dbReference>
<dbReference type="OMA" id="HANFERR"/>
<accession>C1E8A9</accession>
<evidence type="ECO:0000313" key="8">
    <source>
        <dbReference type="EMBL" id="ACO64482.1"/>
    </source>
</evidence>
<dbReference type="OrthoDB" id="10265668at2759"/>
<keyword evidence="2" id="KW-0507">mRNA processing</keyword>
<dbReference type="RefSeq" id="XP_002503224.1">
    <property type="nucleotide sequence ID" value="XM_002503178.1"/>
</dbReference>
<keyword evidence="3" id="KW-0677">Repeat</keyword>
<dbReference type="InParanoid" id="C1E8A9"/>
<dbReference type="FunFam" id="1.25.40.10:FF:000064">
    <property type="entry name" value="Putative pre-mrna-processing factor 39"/>
    <property type="match status" value="1"/>
</dbReference>
<keyword evidence="9" id="KW-1185">Reference proteome</keyword>
<sequence>MPVMSVTLSGDARAHPGVGTPPSANGDARPKTRGCPTVPLWDKVRADPADFNCWTALIGAAERTEDVHKIRAVYDAFLAEFPLCYGYWKKYADAESRLAGIDGVEHVYERATHAFPYSIDLWTQRASHAIAMRRDAEKVRELFESGLAYAGTDWLAHPLWDAYIHFEQHSGCGSPVHVTRLYGRVLRVPLKELDKYWAGFETFVTNRSPSAVIPPEELRAIDAAVGGIPPKGATAPGATAASRLATDAAASNGVDGGDGAEEAAEAAARAAATEAAGGSDPRLLRFRDVRFETYRATLAVRATREPFEQRVKRPYFHVKPLDDAQLANWDTYLDNEERAGDVSSVTRLYERCLVPCASYSRFWLRYARWQASDAGQGVAAARAALQRAANVFCKRDVEVHFALARFEEAVGDVDAARAAYAHVADDVAPGLLRCVVERANLERRAGALDVAKETYERAMQVEKSREGAGSKAYGVLACKYAAMLHEACGDVEGARKVYERAAEVGDGANALVWDGWLNFERSVGASFANVRAVVERCCDGVFDEPRTSGSHPSGLQPRLPERDRARISSALVEYADLVGTTEQLADAERAHERRFPARAGGGGGEDGGAGRKRSAAAAGVEDVAAHHAAYYAQRGYQLPAQYYHQ</sequence>
<dbReference type="EMBL" id="CP001327">
    <property type="protein sequence ID" value="ACO64482.1"/>
    <property type="molecule type" value="Genomic_DNA"/>
</dbReference>
<dbReference type="GO" id="GO:0005685">
    <property type="term" value="C:U1 snRNP"/>
    <property type="evidence" value="ECO:0007669"/>
    <property type="project" value="TreeGrafter"/>
</dbReference>
<keyword evidence="5" id="KW-0539">Nucleus</keyword>
<keyword evidence="4" id="KW-0508">mRNA splicing</keyword>
<dbReference type="GO" id="GO:0030627">
    <property type="term" value="F:pre-mRNA 5'-splice site binding"/>
    <property type="evidence" value="ECO:0007669"/>
    <property type="project" value="TreeGrafter"/>
</dbReference>